<evidence type="ECO:0000256" key="1">
    <source>
        <dbReference type="SAM" id="SignalP"/>
    </source>
</evidence>
<proteinExistence type="predicted"/>
<accession>A0ABT2YN36</accession>
<evidence type="ECO:0000313" key="3">
    <source>
        <dbReference type="Proteomes" id="UP001209701"/>
    </source>
</evidence>
<sequence length="112" mass="12022">MRIVLALAIAAIPLSTIAAEPTAQEIAKLLPKLMAETLVNARMGISVPIANFKSDGDPNTLEIVFLEKSEPGANTVSDDGEVIFLFEASDKLQSKLINTAFENRAKRRLGAV</sequence>
<protein>
    <submittedName>
        <fullName evidence="2">Uncharacterized protein</fullName>
    </submittedName>
</protein>
<gene>
    <name evidence="2" type="ORF">LNV07_25350</name>
</gene>
<dbReference type="Proteomes" id="UP001209701">
    <property type="component" value="Unassembled WGS sequence"/>
</dbReference>
<dbReference type="RefSeq" id="WP_263574004.1">
    <property type="nucleotide sequence ID" value="NZ_JAJIRN010000046.1"/>
</dbReference>
<dbReference type="EMBL" id="JAJIRN010000046">
    <property type="protein sequence ID" value="MCV2371427.1"/>
    <property type="molecule type" value="Genomic_DNA"/>
</dbReference>
<keyword evidence="1" id="KW-0732">Signal</keyword>
<comment type="caution">
    <text evidence="2">The sequence shown here is derived from an EMBL/GenBank/DDBJ whole genome shotgun (WGS) entry which is preliminary data.</text>
</comment>
<keyword evidence="3" id="KW-1185">Reference proteome</keyword>
<feature type="chain" id="PRO_5045131536" evidence="1">
    <location>
        <begin position="19"/>
        <end position="112"/>
    </location>
</feature>
<feature type="signal peptide" evidence="1">
    <location>
        <begin position="1"/>
        <end position="18"/>
    </location>
</feature>
<organism evidence="2 3">
    <name type="scientific">Roseateles oligotrophus</name>
    <dbReference type="NCBI Taxonomy" id="1769250"/>
    <lineage>
        <taxon>Bacteria</taxon>
        <taxon>Pseudomonadati</taxon>
        <taxon>Pseudomonadota</taxon>
        <taxon>Betaproteobacteria</taxon>
        <taxon>Burkholderiales</taxon>
        <taxon>Sphaerotilaceae</taxon>
        <taxon>Roseateles</taxon>
    </lineage>
</organism>
<evidence type="ECO:0000313" key="2">
    <source>
        <dbReference type="EMBL" id="MCV2371427.1"/>
    </source>
</evidence>
<name>A0ABT2YN36_9BURK</name>
<reference evidence="2 3" key="1">
    <citation type="submission" date="2021-11" db="EMBL/GenBank/DDBJ databases">
        <authorList>
            <person name="Liang Q."/>
            <person name="Mou H."/>
            <person name="Liu Z."/>
        </authorList>
    </citation>
    <scope>NUCLEOTIDE SEQUENCE [LARGE SCALE GENOMIC DNA]</scope>
    <source>
        <strain evidence="2 3">CHU3</strain>
    </source>
</reference>